<comment type="caution">
    <text evidence="3">The sequence shown here is derived from an EMBL/GenBank/DDBJ whole genome shotgun (WGS) entry which is preliminary data.</text>
</comment>
<dbReference type="OrthoDB" id="3871793at2"/>
<dbReference type="Proteomes" id="UP000028341">
    <property type="component" value="Unassembled WGS sequence"/>
</dbReference>
<keyword evidence="4" id="KW-1185">Reference proteome</keyword>
<evidence type="ECO:0000259" key="2">
    <source>
        <dbReference type="Pfam" id="PF13581"/>
    </source>
</evidence>
<dbReference type="STRING" id="55952.BU52_22670"/>
<evidence type="ECO:0000256" key="1">
    <source>
        <dbReference type="ARBA" id="ARBA00022527"/>
    </source>
</evidence>
<evidence type="ECO:0000313" key="3">
    <source>
        <dbReference type="EMBL" id="KES04853.1"/>
    </source>
</evidence>
<reference evidence="3 4" key="1">
    <citation type="submission" date="2014-02" db="EMBL/GenBank/DDBJ databases">
        <title>The genome announcement of Streptomyces toyocaensis NRRL15009.</title>
        <authorList>
            <person name="Hong H.-J."/>
            <person name="Kwun M.J."/>
        </authorList>
    </citation>
    <scope>NUCLEOTIDE SEQUENCE [LARGE SCALE GENOMIC DNA]</scope>
    <source>
        <strain evidence="3 4">NRRL 15009</strain>
    </source>
</reference>
<dbReference type="GO" id="GO:0004674">
    <property type="term" value="F:protein serine/threonine kinase activity"/>
    <property type="evidence" value="ECO:0007669"/>
    <property type="project" value="UniProtKB-KW"/>
</dbReference>
<dbReference type="Gene3D" id="3.30.565.10">
    <property type="entry name" value="Histidine kinase-like ATPase, C-terminal domain"/>
    <property type="match status" value="1"/>
</dbReference>
<dbReference type="PANTHER" id="PTHR35526">
    <property type="entry name" value="ANTI-SIGMA-F FACTOR RSBW-RELATED"/>
    <property type="match status" value="1"/>
</dbReference>
<gene>
    <name evidence="3" type="ORF">BU52_22670</name>
</gene>
<dbReference type="InterPro" id="IPR003594">
    <property type="entry name" value="HATPase_dom"/>
</dbReference>
<dbReference type="InterPro" id="IPR036890">
    <property type="entry name" value="HATPase_C_sf"/>
</dbReference>
<dbReference type="PANTHER" id="PTHR35526:SF3">
    <property type="entry name" value="ANTI-SIGMA-F FACTOR RSBW"/>
    <property type="match status" value="1"/>
</dbReference>
<dbReference type="SUPFAM" id="SSF55874">
    <property type="entry name" value="ATPase domain of HSP90 chaperone/DNA topoisomerase II/histidine kinase"/>
    <property type="match status" value="1"/>
</dbReference>
<keyword evidence="1" id="KW-0418">Kinase</keyword>
<evidence type="ECO:0000313" key="4">
    <source>
        <dbReference type="Proteomes" id="UP000028341"/>
    </source>
</evidence>
<keyword evidence="1" id="KW-0808">Transferase</keyword>
<proteinExistence type="predicted"/>
<dbReference type="InterPro" id="IPR050267">
    <property type="entry name" value="Anti-sigma-factor_SerPK"/>
</dbReference>
<feature type="domain" description="Histidine kinase/HSP90-like ATPase" evidence="2">
    <location>
        <begin position="35"/>
        <end position="140"/>
    </location>
</feature>
<name>A0A081XMT0_STRTO</name>
<dbReference type="eggNOG" id="COG2197">
    <property type="taxonomic scope" value="Bacteria"/>
</dbReference>
<keyword evidence="1" id="KW-0723">Serine/threonine-protein kinase</keyword>
<organism evidence="3 4">
    <name type="scientific">Streptomyces toyocaensis</name>
    <dbReference type="NCBI Taxonomy" id="55952"/>
    <lineage>
        <taxon>Bacteria</taxon>
        <taxon>Bacillati</taxon>
        <taxon>Actinomycetota</taxon>
        <taxon>Actinomycetes</taxon>
        <taxon>Kitasatosporales</taxon>
        <taxon>Streptomycetaceae</taxon>
        <taxon>Streptomyces</taxon>
    </lineage>
</organism>
<dbReference type="Pfam" id="PF13581">
    <property type="entry name" value="HATPase_c_2"/>
    <property type="match status" value="1"/>
</dbReference>
<dbReference type="RefSeq" id="WP_051858478.1">
    <property type="nucleotide sequence ID" value="NZ_JBFADL010000007.1"/>
</dbReference>
<dbReference type="EMBL" id="JFCB01000022">
    <property type="protein sequence ID" value="KES04853.1"/>
    <property type="molecule type" value="Genomic_DNA"/>
</dbReference>
<sequence>MSTQITLPHPLDPDTPRAQAPHVLRLPLAGVARPASVARRRTLDTLHNWGVFGEVCDDAALVASELTANAETHTAHGPLQIELTLDKKYLTVAVRDDSPEQPVTRRASEHCEHGRGLTIVLALADGLGCESTAAHKTVWAAFVVPDDQLRATPTSPSCWIGRAWSGSFTSGVAA</sequence>
<dbReference type="AlphaFoldDB" id="A0A081XMT0"/>
<protein>
    <recommendedName>
        <fullName evidence="2">Histidine kinase/HSP90-like ATPase domain-containing protein</fullName>
    </recommendedName>
</protein>
<dbReference type="CDD" id="cd16936">
    <property type="entry name" value="HATPase_RsbW-like"/>
    <property type="match status" value="1"/>
</dbReference>
<accession>A0A081XMT0</accession>